<keyword evidence="4 7" id="KW-1133">Transmembrane helix</keyword>
<dbReference type="PANTHER" id="PTHR17920:SF3">
    <property type="entry name" value="TRANSMEMBRANE AND COILED-COIL DOMAIN-CONTAINING PROTEIN 4"/>
    <property type="match status" value="1"/>
</dbReference>
<dbReference type="OrthoDB" id="277931at2759"/>
<dbReference type="OMA" id="AIQNMEL"/>
<dbReference type="GO" id="GO:0016020">
    <property type="term" value="C:membrane"/>
    <property type="evidence" value="ECO:0007669"/>
    <property type="project" value="UniProtKB-SubCell"/>
</dbReference>
<evidence type="ECO:0000256" key="5">
    <source>
        <dbReference type="ARBA" id="ARBA00023136"/>
    </source>
</evidence>
<feature type="compositionally biased region" description="Polar residues" evidence="6">
    <location>
        <begin position="856"/>
        <end position="869"/>
    </location>
</feature>
<feature type="region of interest" description="Disordered" evidence="6">
    <location>
        <begin position="224"/>
        <end position="382"/>
    </location>
</feature>
<feature type="compositionally biased region" description="Polar residues" evidence="6">
    <location>
        <begin position="261"/>
        <end position="294"/>
    </location>
</feature>
<comment type="subcellular location">
    <subcellularLocation>
        <location evidence="1">Membrane</location>
        <topology evidence="1">Multi-pass membrane protein</topology>
    </subcellularLocation>
</comment>
<protein>
    <recommendedName>
        <fullName evidence="10">DUF726-domain-containing protein</fullName>
    </recommendedName>
</protein>
<evidence type="ECO:0000256" key="3">
    <source>
        <dbReference type="ARBA" id="ARBA00022692"/>
    </source>
</evidence>
<comment type="caution">
    <text evidence="8">The sequence shown here is derived from an EMBL/GenBank/DDBJ whole genome shotgun (WGS) entry which is preliminary data.</text>
</comment>
<dbReference type="Pfam" id="PF05277">
    <property type="entry name" value="DUF726"/>
    <property type="match status" value="1"/>
</dbReference>
<feature type="transmembrane region" description="Helical" evidence="7">
    <location>
        <begin position="517"/>
        <end position="538"/>
    </location>
</feature>
<keyword evidence="5 7" id="KW-0472">Membrane</keyword>
<dbReference type="EMBL" id="VSWC01000014">
    <property type="protein sequence ID" value="KAA1114974.1"/>
    <property type="molecule type" value="Genomic_DNA"/>
</dbReference>
<evidence type="ECO:0000313" key="9">
    <source>
        <dbReference type="Proteomes" id="UP000324748"/>
    </source>
</evidence>
<sequence length="996" mass="109111">MAPPTTLKTNNNVKAPDDDDDEWQEMPVIRPDDSAYDDEDKKKFRYIPPKRATAISPERDAMESSNAIGKLLDLSEAAASRGEDWREKSKNLEESKYTRLGLDDDPDEDNLNKKTQYLFDYEHNMTALNQLQATKNLLNEAQRIAYVGMCSLVMKEMLDSLKRGGHNEVNPAVESMKRWSSHIIDQLCKHMDIETRERQMIQQLAEHGVSAEDIVECLITTHTVKNPNYDPEGSESSTSDDSGRKSFENSSSQAASDNASFRSRSSMENAWTTKNENSNPFGSSGSDGFRTSFQPGGEPFGSDPTSSIPWASGSEPSDPPQSDPPPEFSTSSEPVQEDVDDLETPRPTNHSFPPHSEPPNRTEPPTPEPDELPNTLPGISTTISSSDEMMTLDIRWTVLCDLFLVLIVDSIYDARSRVFLGRCAHKLRLSWMDVVLFERRLTEALEVEEDVRKENNAEVIQEHDRKSKRKRLVMMGAATIGGGLVIGLSAGLLAPVIGAGLAAGFTTIGIGGTSGFLAGAGGAAVITTAGTVTGMNIAGRGMGKRTQSVTTFKILPLHNNRRVNVFLTMPGFMEGANDDVRLPFSVMDQSMGDVFSILWEPEMMGETGNILKILTSEVLTQVGQQVLQATVLTALMSALQWPLMLTKLGYLIDNPWSNALARARAAGILLADILIKRHIGVRPVSLIGFSLGARAIFYALVELARQKAYGIVQEVYLLGATVTAPAKTWREIRGVVAGRFVNGYCQNDWILGYLYRATTGGIQTVAGLSPVTSVPDMENVNLTGIVVGHMSYRAQMPVVLAELGFKVTADHFDEPDAMEEDEAPEEEPSALKTMKEAEEKKRMIFNFTKKLKNVRPTSLVLQKSQSLSGSGPAPEEDDHPPRLAQSHARSASSASVSRIPASDHKDNTDSSPSLSSDTPTNQAQMPNQPNTFDLSAIRSEIAKFTSTHSPQDHQPHQPASSNPMSSTPAKPSSWNDPNTKSSASTPWTESNDPWRT</sequence>
<keyword evidence="9" id="KW-1185">Reference proteome</keyword>
<dbReference type="PANTHER" id="PTHR17920">
    <property type="entry name" value="TRANSMEMBRANE AND COILED-COIL DOMAIN-CONTAINING PROTEIN 4 TMCO4"/>
    <property type="match status" value="1"/>
</dbReference>
<dbReference type="AlphaFoldDB" id="A0A5B0QQ11"/>
<keyword evidence="3 7" id="KW-0812">Transmembrane</keyword>
<feature type="region of interest" description="Disordered" evidence="6">
    <location>
        <begin position="1"/>
        <end position="42"/>
    </location>
</feature>
<accession>A0A5B0QQ11</accession>
<feature type="transmembrane region" description="Helical" evidence="7">
    <location>
        <begin position="472"/>
        <end position="497"/>
    </location>
</feature>
<comment type="similarity">
    <text evidence="2">Belongs to the TMCO4 family.</text>
</comment>
<name>A0A5B0QQ11_PUCGR</name>
<feature type="compositionally biased region" description="Polar residues" evidence="6">
    <location>
        <begin position="922"/>
        <end position="933"/>
    </location>
</feature>
<feature type="region of interest" description="Disordered" evidence="6">
    <location>
        <begin position="856"/>
        <end position="996"/>
    </location>
</feature>
<feature type="compositionally biased region" description="Pro residues" evidence="6">
    <location>
        <begin position="355"/>
        <end position="367"/>
    </location>
</feature>
<feature type="compositionally biased region" description="Low complexity" evidence="6">
    <location>
        <begin position="882"/>
        <end position="900"/>
    </location>
</feature>
<evidence type="ECO:0000313" key="8">
    <source>
        <dbReference type="EMBL" id="KAA1114974.1"/>
    </source>
</evidence>
<evidence type="ECO:0008006" key="10">
    <source>
        <dbReference type="Google" id="ProtNLM"/>
    </source>
</evidence>
<dbReference type="InterPro" id="IPR029058">
    <property type="entry name" value="AB_hydrolase_fold"/>
</dbReference>
<organism evidence="8 9">
    <name type="scientific">Puccinia graminis f. sp. tritici</name>
    <dbReference type="NCBI Taxonomy" id="56615"/>
    <lineage>
        <taxon>Eukaryota</taxon>
        <taxon>Fungi</taxon>
        <taxon>Dikarya</taxon>
        <taxon>Basidiomycota</taxon>
        <taxon>Pucciniomycotina</taxon>
        <taxon>Pucciniomycetes</taxon>
        <taxon>Pucciniales</taxon>
        <taxon>Pucciniaceae</taxon>
        <taxon>Puccinia</taxon>
    </lineage>
</organism>
<reference evidence="8 9" key="1">
    <citation type="submission" date="2019-05" db="EMBL/GenBank/DDBJ databases">
        <title>Emergence of the Ug99 lineage of the wheat stem rust pathogen through somatic hybridization.</title>
        <authorList>
            <person name="Li F."/>
            <person name="Upadhyaya N.M."/>
            <person name="Sperschneider J."/>
            <person name="Matny O."/>
            <person name="Nguyen-Phuc H."/>
            <person name="Mago R."/>
            <person name="Raley C."/>
            <person name="Miller M.E."/>
            <person name="Silverstein K.A.T."/>
            <person name="Henningsen E."/>
            <person name="Hirsch C.D."/>
            <person name="Visser B."/>
            <person name="Pretorius Z.A."/>
            <person name="Steffenson B.J."/>
            <person name="Schwessinger B."/>
            <person name="Dodds P.N."/>
            <person name="Figueroa M."/>
        </authorList>
    </citation>
    <scope>NUCLEOTIDE SEQUENCE [LARGE SCALE GENOMIC DNA]</scope>
    <source>
        <strain evidence="8">21-0</strain>
    </source>
</reference>
<feature type="compositionally biased region" description="Low complexity" evidence="6">
    <location>
        <begin position="909"/>
        <end position="921"/>
    </location>
</feature>
<dbReference type="InterPro" id="IPR007941">
    <property type="entry name" value="DUF726"/>
</dbReference>
<feature type="compositionally biased region" description="Pro residues" evidence="6">
    <location>
        <begin position="317"/>
        <end position="327"/>
    </location>
</feature>
<proteinExistence type="inferred from homology"/>
<dbReference type="Proteomes" id="UP000324748">
    <property type="component" value="Unassembled WGS sequence"/>
</dbReference>
<evidence type="ECO:0000256" key="6">
    <source>
        <dbReference type="SAM" id="MobiDB-lite"/>
    </source>
</evidence>
<dbReference type="SUPFAM" id="SSF53474">
    <property type="entry name" value="alpha/beta-Hydrolases"/>
    <property type="match status" value="1"/>
</dbReference>
<evidence type="ECO:0000256" key="7">
    <source>
        <dbReference type="SAM" id="Phobius"/>
    </source>
</evidence>
<feature type="compositionally biased region" description="Polar residues" evidence="6">
    <location>
        <begin position="957"/>
        <end position="996"/>
    </location>
</feature>
<gene>
    <name evidence="8" type="ORF">PGT21_028359</name>
</gene>
<feature type="compositionally biased region" description="Low complexity" evidence="6">
    <location>
        <begin position="249"/>
        <end position="260"/>
    </location>
</feature>
<feature type="compositionally biased region" description="Polar residues" evidence="6">
    <location>
        <begin position="1"/>
        <end position="13"/>
    </location>
</feature>
<evidence type="ECO:0000256" key="1">
    <source>
        <dbReference type="ARBA" id="ARBA00004141"/>
    </source>
</evidence>
<evidence type="ECO:0000256" key="4">
    <source>
        <dbReference type="ARBA" id="ARBA00022989"/>
    </source>
</evidence>
<evidence type="ECO:0000256" key="2">
    <source>
        <dbReference type="ARBA" id="ARBA00009824"/>
    </source>
</evidence>